<evidence type="ECO:0000313" key="3">
    <source>
        <dbReference type="EMBL" id="MBB4939948.1"/>
    </source>
</evidence>
<evidence type="ECO:0000256" key="2">
    <source>
        <dbReference type="SAM" id="SignalP"/>
    </source>
</evidence>
<dbReference type="AlphaFoldDB" id="A0A7W7RX79"/>
<gene>
    <name evidence="3" type="ORF">FHR32_004253</name>
</gene>
<keyword evidence="2" id="KW-0732">Signal</keyword>
<keyword evidence="4" id="KW-1185">Reference proteome</keyword>
<feature type="region of interest" description="Disordered" evidence="1">
    <location>
        <begin position="28"/>
        <end position="70"/>
    </location>
</feature>
<evidence type="ECO:0000256" key="1">
    <source>
        <dbReference type="SAM" id="MobiDB-lite"/>
    </source>
</evidence>
<dbReference type="PROSITE" id="PS51257">
    <property type="entry name" value="PROKAR_LIPOPROTEIN"/>
    <property type="match status" value="1"/>
</dbReference>
<organism evidence="3 4">
    <name type="scientific">Streptosporangium album</name>
    <dbReference type="NCBI Taxonomy" id="47479"/>
    <lineage>
        <taxon>Bacteria</taxon>
        <taxon>Bacillati</taxon>
        <taxon>Actinomycetota</taxon>
        <taxon>Actinomycetes</taxon>
        <taxon>Streptosporangiales</taxon>
        <taxon>Streptosporangiaceae</taxon>
        <taxon>Streptosporangium</taxon>
    </lineage>
</organism>
<name>A0A7W7RX79_9ACTN</name>
<feature type="chain" id="PRO_5031299543" description="DUF4352 domain-containing protein" evidence="2">
    <location>
        <begin position="23"/>
        <end position="204"/>
    </location>
</feature>
<sequence>MRRKIALAVAAPGLAVALTACGALGGLQGSGGQERQSRQAAETVATGAPSEAPKDQAPSGDAASAPSQQGEVIATRDVKAGGAELTVDITGLRRQGRLITLSWTVTNTGDTDWEMSSQLGDTPAYLGLTVAGVSLVDTANAKRYRVARTGERGTAKCVCSDYDITTAPGEVLPLYATYAAPPPDVQKINVEMPVLGVFTDVPIS</sequence>
<protein>
    <recommendedName>
        <fullName evidence="5">DUF4352 domain-containing protein</fullName>
    </recommendedName>
</protein>
<dbReference type="EMBL" id="JACHJU010000001">
    <property type="protein sequence ID" value="MBB4939948.1"/>
    <property type="molecule type" value="Genomic_DNA"/>
</dbReference>
<evidence type="ECO:0000313" key="4">
    <source>
        <dbReference type="Proteomes" id="UP000534286"/>
    </source>
</evidence>
<dbReference type="RefSeq" id="WP_184755842.1">
    <property type="nucleotide sequence ID" value="NZ_BAABEK010000006.1"/>
</dbReference>
<comment type="caution">
    <text evidence="3">The sequence shown here is derived from an EMBL/GenBank/DDBJ whole genome shotgun (WGS) entry which is preliminary data.</text>
</comment>
<evidence type="ECO:0008006" key="5">
    <source>
        <dbReference type="Google" id="ProtNLM"/>
    </source>
</evidence>
<feature type="signal peptide" evidence="2">
    <location>
        <begin position="1"/>
        <end position="22"/>
    </location>
</feature>
<reference evidence="3 4" key="1">
    <citation type="submission" date="2020-08" db="EMBL/GenBank/DDBJ databases">
        <title>Sequencing the genomes of 1000 actinobacteria strains.</title>
        <authorList>
            <person name="Klenk H.-P."/>
        </authorList>
    </citation>
    <scope>NUCLEOTIDE SEQUENCE [LARGE SCALE GENOMIC DNA]</scope>
    <source>
        <strain evidence="3 4">DSM 43023</strain>
    </source>
</reference>
<proteinExistence type="predicted"/>
<dbReference type="Proteomes" id="UP000534286">
    <property type="component" value="Unassembled WGS sequence"/>
</dbReference>
<accession>A0A7W7RX79</accession>